<protein>
    <recommendedName>
        <fullName evidence="3">Molybdopterin synthase sulfur carrier subunit</fullName>
    </recommendedName>
</protein>
<dbReference type="InterPro" id="IPR012675">
    <property type="entry name" value="Beta-grasp_dom_sf"/>
</dbReference>
<organism evidence="4 5">
    <name type="scientific">Sphingobium agri</name>
    <dbReference type="NCBI Taxonomy" id="2933566"/>
    <lineage>
        <taxon>Bacteria</taxon>
        <taxon>Pseudomonadati</taxon>
        <taxon>Pseudomonadota</taxon>
        <taxon>Alphaproteobacteria</taxon>
        <taxon>Sphingomonadales</taxon>
        <taxon>Sphingomonadaceae</taxon>
        <taxon>Sphingobium</taxon>
    </lineage>
</organism>
<dbReference type="EMBL" id="JALKHS010000006">
    <property type="protein sequence ID" value="MCK0531816.1"/>
    <property type="molecule type" value="Genomic_DNA"/>
</dbReference>
<keyword evidence="1" id="KW-0547">Nucleotide-binding</keyword>
<dbReference type="Gene3D" id="3.10.20.30">
    <property type="match status" value="1"/>
</dbReference>
<dbReference type="InterPro" id="IPR003749">
    <property type="entry name" value="ThiS/MoaD-like"/>
</dbReference>
<evidence type="ECO:0000256" key="2">
    <source>
        <dbReference type="ARBA" id="ARBA00024200"/>
    </source>
</evidence>
<evidence type="ECO:0000256" key="1">
    <source>
        <dbReference type="ARBA" id="ARBA00022741"/>
    </source>
</evidence>
<dbReference type="InterPro" id="IPR044672">
    <property type="entry name" value="MOCS2A"/>
</dbReference>
<evidence type="ECO:0000313" key="5">
    <source>
        <dbReference type="Proteomes" id="UP001203512"/>
    </source>
</evidence>
<evidence type="ECO:0000256" key="3">
    <source>
        <dbReference type="ARBA" id="ARBA00024247"/>
    </source>
</evidence>
<dbReference type="PANTHER" id="PTHR33359:SF1">
    <property type="entry name" value="MOLYBDOPTERIN SYNTHASE SULFUR CARRIER SUBUNIT"/>
    <property type="match status" value="1"/>
</dbReference>
<dbReference type="Proteomes" id="UP001203512">
    <property type="component" value="Unassembled WGS sequence"/>
</dbReference>
<evidence type="ECO:0000313" key="4">
    <source>
        <dbReference type="EMBL" id="MCK0531816.1"/>
    </source>
</evidence>
<dbReference type="InterPro" id="IPR016155">
    <property type="entry name" value="Mopterin_synth/thiamin_S_b"/>
</dbReference>
<comment type="caution">
    <text evidence="4">The sequence shown here is derived from an EMBL/GenBank/DDBJ whole genome shotgun (WGS) entry which is preliminary data.</text>
</comment>
<reference evidence="4 5" key="1">
    <citation type="submission" date="2022-04" db="EMBL/GenBank/DDBJ databases">
        <authorList>
            <person name="Huq M.A."/>
        </authorList>
    </citation>
    <scope>NUCLEOTIDE SEQUENCE [LARGE SCALE GENOMIC DNA]</scope>
    <source>
        <strain evidence="4 5">MAH-33</strain>
    </source>
</reference>
<comment type="similarity">
    <text evidence="2">Belongs to the MoaD family.</text>
</comment>
<dbReference type="CDD" id="cd00754">
    <property type="entry name" value="Ubl_MoaD"/>
    <property type="match status" value="1"/>
</dbReference>
<proteinExistence type="inferred from homology"/>
<dbReference type="SUPFAM" id="SSF54285">
    <property type="entry name" value="MoaD/ThiS"/>
    <property type="match status" value="1"/>
</dbReference>
<sequence>MAKLDILYFAWVREIIGCDSEQVDQPPAGVTVADLIEQLAARDGGYGQALGDQSRLRAALDQRFVPLDSLVGEALELAIFPPVTGG</sequence>
<gene>
    <name evidence="4" type="ORF">MU848_09520</name>
</gene>
<accession>A0ABT0DXI4</accession>
<name>A0ABT0DXI4_9SPHN</name>
<dbReference type="RefSeq" id="WP_201513607.1">
    <property type="nucleotide sequence ID" value="NZ_JALKHS010000006.1"/>
</dbReference>
<dbReference type="PANTHER" id="PTHR33359">
    <property type="entry name" value="MOLYBDOPTERIN SYNTHASE SULFUR CARRIER SUBUNIT"/>
    <property type="match status" value="1"/>
</dbReference>
<dbReference type="Pfam" id="PF02597">
    <property type="entry name" value="ThiS"/>
    <property type="match status" value="1"/>
</dbReference>
<keyword evidence="5" id="KW-1185">Reference proteome</keyword>